<protein>
    <submittedName>
        <fullName evidence="1">MFS transporter</fullName>
    </submittedName>
</protein>
<organism evidence="1 2">
    <name type="scientific">Imbroritus primus</name>
    <dbReference type="NCBI Taxonomy" id="3058603"/>
    <lineage>
        <taxon>Bacteria</taxon>
        <taxon>Pseudomonadati</taxon>
        <taxon>Pseudomonadota</taxon>
        <taxon>Betaproteobacteria</taxon>
        <taxon>Burkholderiales</taxon>
        <taxon>Burkholderiaceae</taxon>
        <taxon>Imbroritus</taxon>
    </lineage>
</organism>
<comment type="caution">
    <text evidence="1">The sequence shown here is derived from an EMBL/GenBank/DDBJ whole genome shotgun (WGS) entry which is preliminary data.</text>
</comment>
<evidence type="ECO:0000313" key="2">
    <source>
        <dbReference type="Proteomes" id="UP000004277"/>
    </source>
</evidence>
<proteinExistence type="predicted"/>
<keyword evidence="2" id="KW-1185">Reference proteome</keyword>
<dbReference type="EMBL" id="AKCV02000017">
    <property type="protein sequence ID" value="TMS57963.1"/>
    <property type="molecule type" value="Genomic_DNA"/>
</dbReference>
<name>A0ACD3SPB1_9BURK</name>
<gene>
    <name evidence="1" type="ORF">MW7_009995</name>
</gene>
<dbReference type="Proteomes" id="UP000004277">
    <property type="component" value="Unassembled WGS sequence"/>
</dbReference>
<evidence type="ECO:0000313" key="1">
    <source>
        <dbReference type="EMBL" id="TMS57963.1"/>
    </source>
</evidence>
<reference evidence="1" key="1">
    <citation type="submission" date="2019-05" db="EMBL/GenBank/DDBJ databases">
        <title>Revised genome assembly of Burkholderiaceae (previously Ralstonia) sp. PBA.</title>
        <authorList>
            <person name="Gan H.M."/>
        </authorList>
    </citation>
    <scope>NUCLEOTIDE SEQUENCE</scope>
    <source>
        <strain evidence="1">PBA</strain>
    </source>
</reference>
<sequence length="371" mass="37933">MALFFANGATFATWGIHIPTIRERFGLSDAALSLAMFAVAGGAILVMGRLGRQVARLGSARVSMLSGVLFALATGIILLMPSFAALLGLLVLFGIANAGFDVAMNAQAATVEAAHAHPIMSMLHGMFSLGGMAGAALGGWVLSLGVPPEMHVTAVALLTAATALLTRPLLLPDAIPIDNASTTDGQHRRMLLVLGTLAFLGLLGEGAMYDWSTIYMRDIAGAAAASASAGYAVFSGGMALARFGGDAMRKRLGAPRLLTWSAWLAFVGMLLAVALPRPWSALLGFGLMGVGAANMVPVFLVTAARLPGVAPAEAIANVARFAYVGMLLGPVIIGAVSHASNLRAGLGVIAISMGVIALCGARSIRPAPAEY</sequence>
<accession>A0ACD3SPB1</accession>